<dbReference type="PROSITE" id="PS50112">
    <property type="entry name" value="PAS"/>
    <property type="match status" value="2"/>
</dbReference>
<keyword evidence="5" id="KW-0539">Nucleus</keyword>
<evidence type="ECO:0000256" key="3">
    <source>
        <dbReference type="ARBA" id="ARBA00023125"/>
    </source>
</evidence>
<comment type="caution">
    <text evidence="8">The sequence shown here is derived from an EMBL/GenBank/DDBJ whole genome shotgun (WGS) entry which is preliminary data.</text>
</comment>
<evidence type="ECO:0000256" key="6">
    <source>
        <dbReference type="SAM" id="MobiDB-lite"/>
    </source>
</evidence>
<accession>A0AAW1CWL2</accession>
<dbReference type="Proteomes" id="UP001461498">
    <property type="component" value="Unassembled WGS sequence"/>
</dbReference>
<keyword evidence="3" id="KW-0238">DNA-binding</keyword>
<dbReference type="GO" id="GO:0003677">
    <property type="term" value="F:DNA binding"/>
    <property type="evidence" value="ECO:0007669"/>
    <property type="project" value="UniProtKB-KW"/>
</dbReference>
<feature type="compositionally biased region" description="Polar residues" evidence="6">
    <location>
        <begin position="1"/>
        <end position="20"/>
    </location>
</feature>
<dbReference type="Pfam" id="PF14598">
    <property type="entry name" value="PAS_11"/>
    <property type="match status" value="1"/>
</dbReference>
<evidence type="ECO:0000256" key="1">
    <source>
        <dbReference type="ARBA" id="ARBA00004123"/>
    </source>
</evidence>
<feature type="domain" description="PAS" evidence="7">
    <location>
        <begin position="257"/>
        <end position="308"/>
    </location>
</feature>
<keyword evidence="4" id="KW-0804">Transcription</keyword>
<dbReference type="InterPro" id="IPR013767">
    <property type="entry name" value="PAS_fold"/>
</dbReference>
<evidence type="ECO:0000313" key="8">
    <source>
        <dbReference type="EMBL" id="KAK9502178.1"/>
    </source>
</evidence>
<dbReference type="Gene3D" id="3.30.450.20">
    <property type="entry name" value="PAS domain"/>
    <property type="match status" value="2"/>
</dbReference>
<feature type="region of interest" description="Disordered" evidence="6">
    <location>
        <begin position="1"/>
        <end position="25"/>
    </location>
</feature>
<keyword evidence="2" id="KW-0805">Transcription regulation</keyword>
<proteinExistence type="predicted"/>
<evidence type="ECO:0000256" key="4">
    <source>
        <dbReference type="ARBA" id="ARBA00023163"/>
    </source>
</evidence>
<dbReference type="SMART" id="SM00091">
    <property type="entry name" value="PAS"/>
    <property type="match status" value="2"/>
</dbReference>
<dbReference type="InterPro" id="IPR050933">
    <property type="entry name" value="Circadian_TF"/>
</dbReference>
<gene>
    <name evidence="8" type="ORF">O3M35_012761</name>
</gene>
<evidence type="ECO:0000256" key="2">
    <source>
        <dbReference type="ARBA" id="ARBA00023015"/>
    </source>
</evidence>
<comment type="subcellular location">
    <subcellularLocation>
        <location evidence="1">Nucleus</location>
    </subcellularLocation>
</comment>
<dbReference type="InterPro" id="IPR001067">
    <property type="entry name" value="Nuc_translocat"/>
</dbReference>
<dbReference type="AlphaFoldDB" id="A0AAW1CWL2"/>
<dbReference type="InterPro" id="IPR000014">
    <property type="entry name" value="PAS"/>
</dbReference>
<organism evidence="8 9">
    <name type="scientific">Rhynocoris fuscipes</name>
    <dbReference type="NCBI Taxonomy" id="488301"/>
    <lineage>
        <taxon>Eukaryota</taxon>
        <taxon>Metazoa</taxon>
        <taxon>Ecdysozoa</taxon>
        <taxon>Arthropoda</taxon>
        <taxon>Hexapoda</taxon>
        <taxon>Insecta</taxon>
        <taxon>Pterygota</taxon>
        <taxon>Neoptera</taxon>
        <taxon>Paraneoptera</taxon>
        <taxon>Hemiptera</taxon>
        <taxon>Heteroptera</taxon>
        <taxon>Panheteroptera</taxon>
        <taxon>Cimicomorpha</taxon>
        <taxon>Reduviidae</taxon>
        <taxon>Harpactorinae</taxon>
        <taxon>Harpactorini</taxon>
        <taxon>Rhynocoris</taxon>
    </lineage>
</organism>
<dbReference type="GO" id="GO:0045944">
    <property type="term" value="P:positive regulation of transcription by RNA polymerase II"/>
    <property type="evidence" value="ECO:0007669"/>
    <property type="project" value="UniProtKB-ARBA"/>
</dbReference>
<protein>
    <recommendedName>
        <fullName evidence="7">PAS domain-containing protein</fullName>
    </recommendedName>
</protein>
<dbReference type="SUPFAM" id="SSF55785">
    <property type="entry name" value="PYP-like sensor domain (PAS domain)"/>
    <property type="match status" value="2"/>
</dbReference>
<feature type="domain" description="PAS" evidence="7">
    <location>
        <begin position="83"/>
        <end position="158"/>
    </location>
</feature>
<name>A0AAW1CWL2_9HEMI</name>
<evidence type="ECO:0000256" key="5">
    <source>
        <dbReference type="ARBA" id="ARBA00023242"/>
    </source>
</evidence>
<evidence type="ECO:0000313" key="9">
    <source>
        <dbReference type="Proteomes" id="UP001461498"/>
    </source>
</evidence>
<sequence length="742" mass="85479">MASAQNEEISTQKDINNENNLRNREKSNVYPLELNESIVDNNNSNNNNNNNNKIQNTTTKAVPQMRETLNIGSGILTNQSFISDHELKILLTDALDGFLFIARCDNGCVIYVNDTITKILNIRQDEWIAANFYHQIHPADVGKVKEQLNQFKSTVTDENDENDKKIFNCRMRLKAGNNNFRGKFKYFPNNKQNQCYALVQCKGFVRKLPANQEANSTPNDDQYCLVATARLYISSVPNSATDLDAVVQQFSSRHSFNGNFIFIDQRITSALGYTTVELLGKCFFNYFYRDDQRFIKETFKFIPSLKGKSMTVTYRFWSKAGYWVWLRISIYVFVNPYNNENEYIICDCTVLPHDVSDINDTGLQYFNMALANRSTGSYRQKERYQHLNCTTQNDLLTNNDTVGFLLQDTSSLTNELFNQGQTTTTTPDWSQFSGTIPSTITDWSLQTPIEMFQQSDWPLISTANNNWPITNDINNDLYQFDQSDIWQLNDDNTIWPKQLFENNNTFQQYQDLNQKSKFNWIDKENFENFSSTSTSFPYTATLRQQNQLFTGEYSGNSQQQNQRLWPDNDWLQNDLLTKSFNDLSLTTATTQSLTKPNFPWKTRDDSNIFQLSIQNQFMPTDVTCKSILQSAINDQSKLNKLPDLIEQYSTLHVCKAGLDYLSSSLDLIHSQYSTLHVCKADLDYLSSSLDLIHSQYSTLHVCKADLDYLSSSLDLIYSQNSTLHVSKASLDYLSSSFDLIYS</sequence>
<keyword evidence="9" id="KW-1185">Reference proteome</keyword>
<reference evidence="8 9" key="1">
    <citation type="submission" date="2022-12" db="EMBL/GenBank/DDBJ databases">
        <title>Chromosome-level genome assembly of true bugs.</title>
        <authorList>
            <person name="Ma L."/>
            <person name="Li H."/>
        </authorList>
    </citation>
    <scope>NUCLEOTIDE SEQUENCE [LARGE SCALE GENOMIC DNA]</scope>
    <source>
        <strain evidence="8">Lab_2022b</strain>
    </source>
</reference>
<dbReference type="GO" id="GO:0005667">
    <property type="term" value="C:transcription regulator complex"/>
    <property type="evidence" value="ECO:0007669"/>
    <property type="project" value="InterPro"/>
</dbReference>
<dbReference type="Pfam" id="PF00989">
    <property type="entry name" value="PAS"/>
    <property type="match status" value="1"/>
</dbReference>
<dbReference type="InterPro" id="IPR035965">
    <property type="entry name" value="PAS-like_dom_sf"/>
</dbReference>
<dbReference type="GO" id="GO:0005634">
    <property type="term" value="C:nucleus"/>
    <property type="evidence" value="ECO:0007669"/>
    <property type="project" value="UniProtKB-SubCell"/>
</dbReference>
<dbReference type="CDD" id="cd00130">
    <property type="entry name" value="PAS"/>
    <property type="match status" value="2"/>
</dbReference>
<dbReference type="GO" id="GO:0005737">
    <property type="term" value="C:cytoplasm"/>
    <property type="evidence" value="ECO:0007669"/>
    <property type="project" value="InterPro"/>
</dbReference>
<evidence type="ECO:0000259" key="7">
    <source>
        <dbReference type="PROSITE" id="PS50112"/>
    </source>
</evidence>
<dbReference type="PANTHER" id="PTHR23042">
    <property type="entry name" value="CIRCADIAN PROTEIN CLOCK/ARNT/BMAL/PAS"/>
    <property type="match status" value="1"/>
</dbReference>
<dbReference type="GO" id="GO:0003700">
    <property type="term" value="F:DNA-binding transcription factor activity"/>
    <property type="evidence" value="ECO:0007669"/>
    <property type="project" value="InterPro"/>
</dbReference>
<dbReference type="EMBL" id="JAPXFL010000009">
    <property type="protein sequence ID" value="KAK9502178.1"/>
    <property type="molecule type" value="Genomic_DNA"/>
</dbReference>
<dbReference type="PRINTS" id="PR00785">
    <property type="entry name" value="NCTRNSLOCATR"/>
</dbReference>